<evidence type="ECO:0000313" key="1">
    <source>
        <dbReference type="EMBL" id="MPC40862.1"/>
    </source>
</evidence>
<dbReference type="Proteomes" id="UP000324222">
    <property type="component" value="Unassembled WGS sequence"/>
</dbReference>
<name>A0A5B7F2U5_PORTR</name>
<sequence length="79" mass="8688">MKPHGARLASPRLPLSSMAVMAALYQPPCPSSNPRLIYASTCPIWPKYFPATSTAISVIVFSIGKQQQQEEKEQQERAG</sequence>
<proteinExistence type="predicted"/>
<gene>
    <name evidence="1" type="ORF">E2C01_034435</name>
</gene>
<dbReference type="AlphaFoldDB" id="A0A5B7F2U5"/>
<dbReference type="EMBL" id="VSRR010004840">
    <property type="protein sequence ID" value="MPC40862.1"/>
    <property type="molecule type" value="Genomic_DNA"/>
</dbReference>
<organism evidence="1 2">
    <name type="scientific">Portunus trituberculatus</name>
    <name type="common">Swimming crab</name>
    <name type="synonym">Neptunus trituberculatus</name>
    <dbReference type="NCBI Taxonomy" id="210409"/>
    <lineage>
        <taxon>Eukaryota</taxon>
        <taxon>Metazoa</taxon>
        <taxon>Ecdysozoa</taxon>
        <taxon>Arthropoda</taxon>
        <taxon>Crustacea</taxon>
        <taxon>Multicrustacea</taxon>
        <taxon>Malacostraca</taxon>
        <taxon>Eumalacostraca</taxon>
        <taxon>Eucarida</taxon>
        <taxon>Decapoda</taxon>
        <taxon>Pleocyemata</taxon>
        <taxon>Brachyura</taxon>
        <taxon>Eubrachyura</taxon>
        <taxon>Portunoidea</taxon>
        <taxon>Portunidae</taxon>
        <taxon>Portuninae</taxon>
        <taxon>Portunus</taxon>
    </lineage>
</organism>
<keyword evidence="2" id="KW-1185">Reference proteome</keyword>
<protein>
    <submittedName>
        <fullName evidence="1">Uncharacterized protein</fullName>
    </submittedName>
</protein>
<comment type="caution">
    <text evidence="1">The sequence shown here is derived from an EMBL/GenBank/DDBJ whole genome shotgun (WGS) entry which is preliminary data.</text>
</comment>
<reference evidence="1 2" key="1">
    <citation type="submission" date="2019-05" db="EMBL/GenBank/DDBJ databases">
        <title>Another draft genome of Portunus trituberculatus and its Hox gene families provides insights of decapod evolution.</title>
        <authorList>
            <person name="Jeong J.-H."/>
            <person name="Song I."/>
            <person name="Kim S."/>
            <person name="Choi T."/>
            <person name="Kim D."/>
            <person name="Ryu S."/>
            <person name="Kim W."/>
        </authorList>
    </citation>
    <scope>NUCLEOTIDE SEQUENCE [LARGE SCALE GENOMIC DNA]</scope>
    <source>
        <tissue evidence="1">Muscle</tissue>
    </source>
</reference>
<evidence type="ECO:0000313" key="2">
    <source>
        <dbReference type="Proteomes" id="UP000324222"/>
    </source>
</evidence>
<accession>A0A5B7F2U5</accession>